<dbReference type="GO" id="GO:0042274">
    <property type="term" value="P:ribosomal small subunit biogenesis"/>
    <property type="evidence" value="ECO:0007669"/>
    <property type="project" value="TreeGrafter"/>
</dbReference>
<dbReference type="SUPFAM" id="SSF55174">
    <property type="entry name" value="Alpha-L RNA-binding motif"/>
    <property type="match status" value="1"/>
</dbReference>
<protein>
    <recommendedName>
        <fullName evidence="6 7">Small ribosomal subunit protein uS4</fullName>
    </recommendedName>
</protein>
<dbReference type="Pfam" id="PF00163">
    <property type="entry name" value="Ribosomal_S4"/>
    <property type="match status" value="1"/>
</dbReference>
<dbReference type="FunFam" id="3.10.290.10:FF:000001">
    <property type="entry name" value="30S ribosomal protein S4"/>
    <property type="match status" value="1"/>
</dbReference>
<dbReference type="InterPro" id="IPR036986">
    <property type="entry name" value="S4_RNA-bd_sf"/>
</dbReference>
<gene>
    <name evidence="7" type="primary">rpsD</name>
    <name evidence="10" type="ORF">DYP60_09050</name>
</gene>
<dbReference type="GO" id="GO:0003735">
    <property type="term" value="F:structural constituent of ribosome"/>
    <property type="evidence" value="ECO:0007669"/>
    <property type="project" value="InterPro"/>
</dbReference>
<dbReference type="NCBIfam" id="NF003717">
    <property type="entry name" value="PRK05327.1"/>
    <property type="match status" value="1"/>
</dbReference>
<dbReference type="RefSeq" id="WP_117330678.1">
    <property type="nucleotide sequence ID" value="NZ_QUWK01000008.1"/>
</dbReference>
<keyword evidence="3 7" id="KW-0694">RNA-binding</keyword>
<evidence type="ECO:0000259" key="8">
    <source>
        <dbReference type="SMART" id="SM00363"/>
    </source>
</evidence>
<keyword evidence="11" id="KW-1185">Reference proteome</keyword>
<evidence type="ECO:0000256" key="7">
    <source>
        <dbReference type="HAMAP-Rule" id="MF_01306"/>
    </source>
</evidence>
<evidence type="ECO:0000313" key="10">
    <source>
        <dbReference type="EMBL" id="RFU94644.1"/>
    </source>
</evidence>
<accession>A0A372MFX9</accession>
<dbReference type="AlphaFoldDB" id="A0A372MFX9"/>
<dbReference type="SMART" id="SM00363">
    <property type="entry name" value="S4"/>
    <property type="match status" value="1"/>
</dbReference>
<comment type="caution">
    <text evidence="10">The sequence shown here is derived from an EMBL/GenBank/DDBJ whole genome shotgun (WGS) entry which is preliminary data.</text>
</comment>
<evidence type="ECO:0000256" key="4">
    <source>
        <dbReference type="ARBA" id="ARBA00022980"/>
    </source>
</evidence>
<comment type="similarity">
    <text evidence="1 7">Belongs to the universal ribosomal protein uS4 family.</text>
</comment>
<dbReference type="Gene3D" id="3.10.290.10">
    <property type="entry name" value="RNA-binding S4 domain"/>
    <property type="match status" value="1"/>
</dbReference>
<organism evidence="10 11">
    <name type="scientific">Sphaerochaeta halotolerans</name>
    <dbReference type="NCBI Taxonomy" id="2293840"/>
    <lineage>
        <taxon>Bacteria</taxon>
        <taxon>Pseudomonadati</taxon>
        <taxon>Spirochaetota</taxon>
        <taxon>Spirochaetia</taxon>
        <taxon>Spirochaetales</taxon>
        <taxon>Sphaerochaetaceae</taxon>
        <taxon>Sphaerochaeta</taxon>
    </lineage>
</organism>
<dbReference type="PANTHER" id="PTHR11831:SF4">
    <property type="entry name" value="SMALL RIBOSOMAL SUBUNIT PROTEIN US4M"/>
    <property type="match status" value="1"/>
</dbReference>
<reference evidence="11" key="1">
    <citation type="submission" date="2018-08" db="EMBL/GenBank/DDBJ databases">
        <authorList>
            <person name="Grouzdev D.S."/>
            <person name="Krutkina M.S."/>
        </authorList>
    </citation>
    <scope>NUCLEOTIDE SEQUENCE [LARGE SCALE GENOMIC DNA]</scope>
    <source>
        <strain evidence="11">4-11</strain>
    </source>
</reference>
<dbReference type="InterPro" id="IPR022801">
    <property type="entry name" value="Ribosomal_uS4"/>
</dbReference>
<dbReference type="EMBL" id="QUWK01000008">
    <property type="protein sequence ID" value="RFU94644.1"/>
    <property type="molecule type" value="Genomic_DNA"/>
</dbReference>
<comment type="function">
    <text evidence="7">One of the primary rRNA binding proteins, it binds directly to 16S rRNA where it nucleates assembly of the body of the 30S subunit.</text>
</comment>
<evidence type="ECO:0000313" key="11">
    <source>
        <dbReference type="Proteomes" id="UP000264002"/>
    </source>
</evidence>
<dbReference type="InterPro" id="IPR002942">
    <property type="entry name" value="S4_RNA-bd"/>
</dbReference>
<sequence>MAISRTPVFKRCDYLGINPLVLGYSHKPSIRRTKTTRRRKQSVYARQLIEKQKLRFIYGVLEKQFKLIYARAEKIGGITGENLLTLLELRFDNVIFRLGLSTTRREGRQLINHGHLMLNGRRVGIPSVTLKVGDVISVHEKSKQALRSHNLAQNRKIPAWLEFDEEKLEGKVVTLPKRSDIDYDVTESAVVELYSK</sequence>
<dbReference type="HAMAP" id="MF_01306_B">
    <property type="entry name" value="Ribosomal_uS4_B"/>
    <property type="match status" value="1"/>
</dbReference>
<dbReference type="Gene3D" id="1.10.1050.10">
    <property type="entry name" value="Ribosomal Protein S4 Delta 41, Chain A, domain 1"/>
    <property type="match status" value="1"/>
</dbReference>
<dbReference type="GO" id="GO:0006412">
    <property type="term" value="P:translation"/>
    <property type="evidence" value="ECO:0007669"/>
    <property type="project" value="UniProtKB-UniRule"/>
</dbReference>
<evidence type="ECO:0000256" key="6">
    <source>
        <dbReference type="ARBA" id="ARBA00035254"/>
    </source>
</evidence>
<name>A0A372MFX9_9SPIR</name>
<dbReference type="Proteomes" id="UP000264002">
    <property type="component" value="Unassembled WGS sequence"/>
</dbReference>
<evidence type="ECO:0000259" key="9">
    <source>
        <dbReference type="SMART" id="SM01390"/>
    </source>
</evidence>
<dbReference type="InterPro" id="IPR001912">
    <property type="entry name" value="Ribosomal_uS4_N"/>
</dbReference>
<proteinExistence type="inferred from homology"/>
<comment type="subunit">
    <text evidence="7">Part of the 30S ribosomal subunit. Contacts protein S5. The interaction surface between S4 and S5 is involved in control of translational fidelity.</text>
</comment>
<feature type="domain" description="RNA-binding S4" evidence="8">
    <location>
        <begin position="89"/>
        <end position="151"/>
    </location>
</feature>
<dbReference type="SMART" id="SM01390">
    <property type="entry name" value="Ribosomal_S4"/>
    <property type="match status" value="1"/>
</dbReference>
<dbReference type="InterPro" id="IPR005709">
    <property type="entry name" value="Ribosomal_uS4_bac-type"/>
</dbReference>
<keyword evidence="2 7" id="KW-0699">rRNA-binding</keyword>
<evidence type="ECO:0000256" key="3">
    <source>
        <dbReference type="ARBA" id="ARBA00022884"/>
    </source>
</evidence>
<dbReference type="PANTHER" id="PTHR11831">
    <property type="entry name" value="30S 40S RIBOSOMAL PROTEIN"/>
    <property type="match status" value="1"/>
</dbReference>
<keyword evidence="4 7" id="KW-0689">Ribosomal protein</keyword>
<evidence type="ECO:0000256" key="1">
    <source>
        <dbReference type="ARBA" id="ARBA00007465"/>
    </source>
</evidence>
<dbReference type="CDD" id="cd00165">
    <property type="entry name" value="S4"/>
    <property type="match status" value="1"/>
</dbReference>
<dbReference type="PROSITE" id="PS50889">
    <property type="entry name" value="S4"/>
    <property type="match status" value="1"/>
</dbReference>
<dbReference type="GO" id="GO:0015935">
    <property type="term" value="C:small ribosomal subunit"/>
    <property type="evidence" value="ECO:0007669"/>
    <property type="project" value="InterPro"/>
</dbReference>
<reference evidence="10 11" key="2">
    <citation type="submission" date="2018-09" db="EMBL/GenBank/DDBJ databases">
        <title>Genome of Sphaerochaeta halotolerans strain 4-11.</title>
        <authorList>
            <person name="Nazina T.N."/>
            <person name="Sokolova D.S."/>
        </authorList>
    </citation>
    <scope>NUCLEOTIDE SEQUENCE [LARGE SCALE GENOMIC DNA]</scope>
    <source>
        <strain evidence="10 11">4-11</strain>
    </source>
</reference>
<evidence type="ECO:0000256" key="5">
    <source>
        <dbReference type="ARBA" id="ARBA00023274"/>
    </source>
</evidence>
<dbReference type="GO" id="GO:0019843">
    <property type="term" value="F:rRNA binding"/>
    <property type="evidence" value="ECO:0007669"/>
    <property type="project" value="UniProtKB-UniRule"/>
</dbReference>
<dbReference type="NCBIfam" id="TIGR01017">
    <property type="entry name" value="rpsD_bact"/>
    <property type="match status" value="1"/>
</dbReference>
<comment type="function">
    <text evidence="7">With S5 and S12 plays an important role in translational accuracy.</text>
</comment>
<keyword evidence="5 7" id="KW-0687">Ribonucleoprotein</keyword>
<evidence type="ECO:0000256" key="2">
    <source>
        <dbReference type="ARBA" id="ARBA00022730"/>
    </source>
</evidence>
<feature type="domain" description="Small ribosomal subunit protein uS4 N-terminal" evidence="9">
    <location>
        <begin position="3"/>
        <end position="88"/>
    </location>
</feature>
<dbReference type="Pfam" id="PF01479">
    <property type="entry name" value="S4"/>
    <property type="match status" value="1"/>
</dbReference>